<feature type="region of interest" description="Disordered" evidence="1">
    <location>
        <begin position="438"/>
        <end position="551"/>
    </location>
</feature>
<feature type="compositionally biased region" description="Low complexity" evidence="1">
    <location>
        <begin position="571"/>
        <end position="586"/>
    </location>
</feature>
<evidence type="ECO:0000313" key="2">
    <source>
        <dbReference type="EMBL" id="KDE08987.1"/>
    </source>
</evidence>
<dbReference type="Proteomes" id="UP000017200">
    <property type="component" value="Unassembled WGS sequence"/>
</dbReference>
<dbReference type="OrthoDB" id="2538120at2759"/>
<proteinExistence type="predicted"/>
<feature type="region of interest" description="Disordered" evidence="1">
    <location>
        <begin position="566"/>
        <end position="592"/>
    </location>
</feature>
<protein>
    <submittedName>
        <fullName evidence="2 3">Uncharacterized protein</fullName>
    </submittedName>
</protein>
<organism evidence="2">
    <name type="scientific">Microbotryum lychnidis-dioicae (strain p1A1 Lamole / MvSl-1064)</name>
    <name type="common">Anther smut fungus</name>
    <dbReference type="NCBI Taxonomy" id="683840"/>
    <lineage>
        <taxon>Eukaryota</taxon>
        <taxon>Fungi</taxon>
        <taxon>Dikarya</taxon>
        <taxon>Basidiomycota</taxon>
        <taxon>Pucciniomycotina</taxon>
        <taxon>Microbotryomycetes</taxon>
        <taxon>Microbotryales</taxon>
        <taxon>Microbotryaceae</taxon>
        <taxon>Microbotryum</taxon>
    </lineage>
</organism>
<reference evidence="4" key="1">
    <citation type="submission" date="2010-11" db="EMBL/GenBank/DDBJ databases">
        <title>The genome sequence of Microbotryum violaceum strain p1A1 Lamole.</title>
        <authorList>
            <person name="Cuomo C."/>
            <person name="Perlin M."/>
            <person name="Young S.K."/>
            <person name="Zeng Q."/>
            <person name="Gargeya S."/>
            <person name="Alvarado L."/>
            <person name="Berlin A."/>
            <person name="Chapman S.B."/>
            <person name="Chen Z."/>
            <person name="Freedman E."/>
            <person name="Gellesch M."/>
            <person name="Goldberg J."/>
            <person name="Griggs A."/>
            <person name="Gujja S."/>
            <person name="Heilman E."/>
            <person name="Heiman D."/>
            <person name="Howarth C."/>
            <person name="Mehta T."/>
            <person name="Neiman D."/>
            <person name="Pearson M."/>
            <person name="Roberts A."/>
            <person name="Saif S."/>
            <person name="Shea T."/>
            <person name="Shenoy N."/>
            <person name="Sisk P."/>
            <person name="Stolte C."/>
            <person name="Sykes S."/>
            <person name="White J."/>
            <person name="Yandava C."/>
            <person name="Haas B."/>
            <person name="Nusbaum C."/>
            <person name="Birren B."/>
        </authorList>
    </citation>
    <scope>NUCLEOTIDE SEQUENCE [LARGE SCALE GENOMIC DNA]</scope>
    <source>
        <strain evidence="4">p1A1 Lamole</strain>
    </source>
</reference>
<dbReference type="AlphaFoldDB" id="U5GZW5"/>
<feature type="region of interest" description="Disordered" evidence="1">
    <location>
        <begin position="103"/>
        <end position="210"/>
    </location>
</feature>
<feature type="compositionally biased region" description="Basic residues" evidence="1">
    <location>
        <begin position="495"/>
        <end position="504"/>
    </location>
</feature>
<evidence type="ECO:0000313" key="3">
    <source>
        <dbReference type="EnsemblFungi" id="MVLG_00710T0"/>
    </source>
</evidence>
<evidence type="ECO:0000313" key="4">
    <source>
        <dbReference type="Proteomes" id="UP000017200"/>
    </source>
</evidence>
<sequence length="863" mass="91262">MGSIYNRRMQSHVAPGLHVLAQEELLVEDLKVAAVGVERPLDAINRYSRMADFAPHISDGHRQSRLPVDLIDPFGFDAGSEGSPYDTALQYSVNERVRSSFLGPTPPNGFAPSPIPSSSRNSSCFTSSGSTLGNGSTTAPSSPATSPVPWKTPEAPWGSKHRSSSFGEPQSHRASVRASFMAGANGTKKQGSASARPSLLTAGSSQGRSKLSGEIHADNMSLADTTTSTLPPNIDYTHSKLYQRTLKAQKALEKDRAKAAAKGKISKADLQVQTQDLTSRADRRKSNTGSFVSDVGGFRSRSSLGWFRSSSEATLPLPPPPASFAAPPIPTSRSVTQLPLPSPTYSLPLPPSPGLDPKYATQPQLVPHPSPEHRSLRTPSRQGPNSATPSRMSSPAPTTDNPRSREVSSNSIASRGNCPSAATPIPIAVQMLAASVPLPETPKSETPRAFSLPPSASDRDLPRASSSNSIDRKVETPAPVPAEPSSPVKPIPKSASRHSLRTGHARMPSSSSRQSDHDMESIATPPPIRRDPSPLAERGELTNPPPRVSSIYADTGVEPVLMPQQRAVDQPATSLTTASTESLPAAPLTPPLDEHIKPIAQAQFAKKPPVDLPTPIQDKTPALLGPAMIDAIKRPRKSSFRFFGVGKKDENERLANPTMKDSTNSNRSTQSAPVLLSKSPSRSIRQTFFGRSQRAVPTLPPSVPALPKQSSRTPPSSNGSKPMPASPIRSSNIRKGEPMPALAFHQQQRELPSAQTSTTTLSQSSTSASTSTRLSKKKSTVGQGQAPVSRPPSGFFASFGRQRSKSSAAAVGSAPGISTRPPLPAGPLPHVPSPLPPGPTRGNGGLGPPVHTAKVNGNIREFP</sequence>
<feature type="compositionally biased region" description="Polar residues" evidence="1">
    <location>
        <begin position="377"/>
        <end position="414"/>
    </location>
</feature>
<feature type="region of interest" description="Disordered" evidence="1">
    <location>
        <begin position="643"/>
        <end position="863"/>
    </location>
</feature>
<feature type="compositionally biased region" description="Low complexity" evidence="1">
    <location>
        <begin position="116"/>
        <end position="147"/>
    </location>
</feature>
<reference evidence="3" key="4">
    <citation type="submission" date="2015-06" db="UniProtKB">
        <authorList>
            <consortium name="EnsemblFungi"/>
        </authorList>
    </citation>
    <scope>IDENTIFICATION</scope>
</reference>
<dbReference type="HOGENOM" id="CLU_331812_0_0_1"/>
<gene>
    <name evidence="2" type="ORF">MVLG_00710</name>
</gene>
<reference evidence="2 4" key="3">
    <citation type="journal article" date="2015" name="BMC Genomics">
        <title>Sex and parasites: genomic and transcriptomic analysis of Microbotryum lychnidis-dioicae, the biotrophic and plant-castrating anther smut fungus.</title>
        <authorList>
            <person name="Perlin M.H."/>
            <person name="Amselem J."/>
            <person name="Fontanillas E."/>
            <person name="Toh S.S."/>
            <person name="Chen Z."/>
            <person name="Goldberg J."/>
            <person name="Duplessis S."/>
            <person name="Henrissat B."/>
            <person name="Young S."/>
            <person name="Zeng Q."/>
            <person name="Aguileta G."/>
            <person name="Petit E."/>
            <person name="Badouin H."/>
            <person name="Andrews J."/>
            <person name="Razeeq D."/>
            <person name="Gabaldon T."/>
            <person name="Quesneville H."/>
            <person name="Giraud T."/>
            <person name="Hood M.E."/>
            <person name="Schultz D.J."/>
            <person name="Cuomo C.A."/>
        </authorList>
    </citation>
    <scope>NUCLEOTIDE SEQUENCE [LARGE SCALE GENOMIC DNA]</scope>
    <source>
        <strain evidence="4">p1A1 Lamole</strain>
        <strain evidence="2">P1A1 Lamole</strain>
    </source>
</reference>
<dbReference type="OMA" id="DHDMESI"/>
<dbReference type="EMBL" id="GL541646">
    <property type="protein sequence ID" value="KDE08987.1"/>
    <property type="molecule type" value="Genomic_DNA"/>
</dbReference>
<dbReference type="EMBL" id="AEIJ01000063">
    <property type="status" value="NOT_ANNOTATED_CDS"/>
    <property type="molecule type" value="Genomic_DNA"/>
</dbReference>
<reference evidence="2" key="2">
    <citation type="submission" date="2010-11" db="EMBL/GenBank/DDBJ databases">
        <authorList>
            <consortium name="The Broad Institute Genome Sequencing Platform"/>
            <person name="Earl A."/>
            <person name="Ward D."/>
            <person name="Feldgarden M."/>
            <person name="Gevers D."/>
            <person name="Butler R."/>
            <person name="Young S.K."/>
            <person name="Zeng Q."/>
            <person name="Gargeya S."/>
            <person name="Fitzgerald M."/>
            <person name="Haas B."/>
            <person name="Abouelleil A."/>
            <person name="Alvarado L."/>
            <person name="Arachchi H.M."/>
            <person name="Berlin A."/>
            <person name="Brown A."/>
            <person name="Chapman S.B."/>
            <person name="Chen Z."/>
            <person name="Dunbar C."/>
            <person name="Freedman E."/>
            <person name="Gearin G."/>
            <person name="Gellesch M."/>
            <person name="Goldberg J."/>
            <person name="Griggs A."/>
            <person name="Gujja S."/>
            <person name="Heilman E."/>
            <person name="Heiman D."/>
            <person name="Howarth C."/>
            <person name="Larson L."/>
            <person name="Lui A."/>
            <person name="MacDonald P.J.P."/>
            <person name="Mehta T."/>
            <person name="Montmayeur A."/>
            <person name="Murphy C."/>
            <person name="Neiman D."/>
            <person name="Pearson M."/>
            <person name="Priest M."/>
            <person name="Roberts A."/>
            <person name="Saif S."/>
            <person name="Shea T."/>
            <person name="Shenoy N."/>
            <person name="Sisk P."/>
            <person name="Stolte C."/>
            <person name="Sykes S."/>
            <person name="White J."/>
            <person name="Yandava C."/>
            <person name="Wortman J."/>
            <person name="Nusbaum C."/>
            <person name="Birren B."/>
        </authorList>
    </citation>
    <scope>NUCLEOTIDE SEQUENCE</scope>
    <source>
        <strain evidence="2">P1A1 Lamole</strain>
    </source>
</reference>
<feature type="compositionally biased region" description="Low complexity" evidence="1">
    <location>
        <begin position="753"/>
        <end position="773"/>
    </location>
</feature>
<feature type="compositionally biased region" description="Polar residues" evidence="1">
    <location>
        <begin position="187"/>
        <end position="209"/>
    </location>
</feature>
<accession>U5GZW5</accession>
<feature type="region of interest" description="Disordered" evidence="1">
    <location>
        <begin position="314"/>
        <end position="419"/>
    </location>
</feature>
<keyword evidence="4" id="KW-1185">Reference proteome</keyword>
<feature type="compositionally biased region" description="Pro residues" evidence="1">
    <location>
        <begin position="316"/>
        <end position="330"/>
    </location>
</feature>
<dbReference type="EnsemblFungi" id="MVLG_00710T0">
    <property type="protein sequence ID" value="MVLG_00710T0"/>
    <property type="gene ID" value="MVLG_00710"/>
</dbReference>
<feature type="compositionally biased region" description="Pro residues" evidence="1">
    <location>
        <begin position="821"/>
        <end position="839"/>
    </location>
</feature>
<dbReference type="InParanoid" id="U5GZW5"/>
<feature type="compositionally biased region" description="Pro residues" evidence="1">
    <location>
        <begin position="478"/>
        <end position="490"/>
    </location>
</feature>
<name>U5GZW5_USTV1</name>
<evidence type="ECO:0000256" key="1">
    <source>
        <dbReference type="SAM" id="MobiDB-lite"/>
    </source>
</evidence>
<feature type="compositionally biased region" description="Polar residues" evidence="1">
    <location>
        <begin position="708"/>
        <end position="720"/>
    </location>
</feature>
<feature type="compositionally biased region" description="Basic and acidic residues" evidence="1">
    <location>
        <begin position="528"/>
        <end position="540"/>
    </location>
</feature>
<feature type="compositionally biased region" description="Polar residues" evidence="1">
    <location>
        <begin position="659"/>
        <end position="690"/>
    </location>
</feature>
<feature type="compositionally biased region" description="Pro residues" evidence="1">
    <location>
        <begin position="104"/>
        <end position="115"/>
    </location>
</feature>